<comment type="caution">
    <text evidence="2">The sequence shown here is derived from an EMBL/GenBank/DDBJ whole genome shotgun (WGS) entry which is preliminary data.</text>
</comment>
<name>A0A562DKX6_9GAMM</name>
<sequence>MAPIWENGGRSGPGARQDSRLSSTAFPSLFAHVPAGAFGPLASPNRERYWRLLCRLFDEYFGPDAPLPPSHGFARREIVAALERYLLAEETWEDEGETPLQGGLAARAAAVYERLRQAGWLRQDKLGAREMVLMPPALAQLLGTLVEFADRGPTFVSAKIRSIELQLQQVADGQARRLLSSLASMSLQVRDLMPELVRSETTAQFARQWFERYVAQFFIRDYADLHRADHPLARRAQILLMVQEIENGPLREDIAAWYREHVAEGDDARARQLLQRSLMRLRELERIDEYLARLDEDMRQANRRALAFLDYRLRAPDRLDVLLHRAARGALAADENALRMPVGPGGLMDETQLRAPRRRPQPIPRSANSNAQPSAEQIARLSLLRRMKRVRLVTAEDMASYVGRQLPPGGSVDSGALEISSIQDLRAYQTLLTLALRGSRPGGLRRDDPLGRLLRGFRVELVDRGEPGDNGWLRAPRFVVHHAAGRGPSASNAARASAQAEPDPA</sequence>
<feature type="compositionally biased region" description="Polar residues" evidence="1">
    <location>
        <begin position="366"/>
        <end position="375"/>
    </location>
</feature>
<keyword evidence="3" id="KW-1185">Reference proteome</keyword>
<evidence type="ECO:0000313" key="3">
    <source>
        <dbReference type="Proteomes" id="UP000321583"/>
    </source>
</evidence>
<accession>A0A562DKX6</accession>
<organism evidence="2 3">
    <name type="scientific">Pseudoxanthomonas taiwanensis J19</name>
    <dbReference type="NCBI Taxonomy" id="935569"/>
    <lineage>
        <taxon>Bacteria</taxon>
        <taxon>Pseudomonadati</taxon>
        <taxon>Pseudomonadota</taxon>
        <taxon>Gammaproteobacteria</taxon>
        <taxon>Lysobacterales</taxon>
        <taxon>Lysobacteraceae</taxon>
        <taxon>Pseudoxanthomonas</taxon>
    </lineage>
</organism>
<evidence type="ECO:0000256" key="1">
    <source>
        <dbReference type="SAM" id="MobiDB-lite"/>
    </source>
</evidence>
<evidence type="ECO:0000313" key="2">
    <source>
        <dbReference type="EMBL" id="TWH10186.1"/>
    </source>
</evidence>
<feature type="region of interest" description="Disordered" evidence="1">
    <location>
        <begin position="1"/>
        <end position="20"/>
    </location>
</feature>
<dbReference type="Pfam" id="PF18982">
    <property type="entry name" value="JetA"/>
    <property type="match status" value="1"/>
</dbReference>
<dbReference type="InterPro" id="IPR043773">
    <property type="entry name" value="JetA"/>
</dbReference>
<feature type="region of interest" description="Disordered" evidence="1">
    <location>
        <begin position="485"/>
        <end position="505"/>
    </location>
</feature>
<feature type="region of interest" description="Disordered" evidence="1">
    <location>
        <begin position="341"/>
        <end position="375"/>
    </location>
</feature>
<gene>
    <name evidence="2" type="ORF">L613_000300000750</name>
</gene>
<reference evidence="2 3" key="1">
    <citation type="submission" date="2019-07" db="EMBL/GenBank/DDBJ databases">
        <title>Genome sequencing of lignin-degrading bacterial isolates.</title>
        <authorList>
            <person name="Gladden J."/>
        </authorList>
    </citation>
    <scope>NUCLEOTIDE SEQUENCE [LARGE SCALE GENOMIC DNA]</scope>
    <source>
        <strain evidence="2 3">J19</strain>
    </source>
</reference>
<dbReference type="AlphaFoldDB" id="A0A562DKX6"/>
<proteinExistence type="predicted"/>
<dbReference type="EMBL" id="VLJS01000058">
    <property type="protein sequence ID" value="TWH10186.1"/>
    <property type="molecule type" value="Genomic_DNA"/>
</dbReference>
<protein>
    <submittedName>
        <fullName evidence="2">Uncharacterized protein</fullName>
    </submittedName>
</protein>
<dbReference type="Proteomes" id="UP000321583">
    <property type="component" value="Unassembled WGS sequence"/>
</dbReference>